<sequence>MPSSHESSTAGLRRARFSPPRAPAVMVERARLVSQIDESNAQLTLICAPAGFGKSTLMQQLRRHLEARGLGTIWLAVEPADNDLGHLVQSLTTAVEGVLGGPAQSPTPGLYAISAKPSQGGAAELIERLSLSEMPVTLFLDDLELIVDREVWAFVQRLLANLDMHHRMVVASRVGPSLALGRMRAHGQLLELDHGELRFTPQETETFLARQNVGAPLIRALQQHTEGWPAVLQLAAVAIGGIRGADALRSISGTSDGIAEYLAQEILDSRSAPQRDFLLRSASLGQFCAELCDAALERSDSDEMIAQIMRDNLLLTPIDAQQRWYRYHPVLADFLRSRLAHGTKEDLIRLHRRAATWTAAHGFMSEAFTHALAADDQALAADLLEASAMDNLHSGRVADTARAIAMLPDTEVYRRPRLLRAAAFAAIFAHRYDAARRYMDIIQQIDDRAMKDDETVAMHLMLLGWTDSIPDLLGAVEELRAKANRFGQFTAGLVGNARAFCHIALGEYVEAERDLTQARQACEPIDALYVLSYSACFAAAIELNVGQLAVARAALETSFNRTIDGGQRYGSAGAVVATYLAECLYEANELDACQTLVDDYMPIVVETGLPDHLITLHRIAARLDFLRGHADAGHAVLVRLGEIGARRGLRRLTAVAWLERSYVALRNKDIESARRALANGRDMTLWKSIGAFNPHANEIDDVEIADFRMRLATGEGGQALPDVRAERQAAESAGRRRRALRLLFLESLALDAAGHCHDADAAFDQAVLRATENGMVRVLADESWIASSLALRSTLTGKPHIVALLRELGESPVPPTASERRDTSSAQAGKASRLTTREVQILRLVWKGSSNKAIARALFLSENTVETHLRRVFEKLGTRNRTQAAAVAHEAGVI</sequence>
<keyword evidence="3" id="KW-0804">Transcription</keyword>
<dbReference type="PANTHER" id="PTHR44688">
    <property type="entry name" value="DNA-BINDING TRANSCRIPTIONAL ACTIVATOR DEVR_DOSR"/>
    <property type="match status" value="1"/>
</dbReference>
<dbReference type="Proteomes" id="UP000468531">
    <property type="component" value="Unassembled WGS sequence"/>
</dbReference>
<accession>A0A6P1BU25</accession>
<feature type="domain" description="HTH luxR-type" evidence="5">
    <location>
        <begin position="827"/>
        <end position="892"/>
    </location>
</feature>
<protein>
    <recommendedName>
        <fullName evidence="5">HTH luxR-type domain-containing protein</fullName>
    </recommendedName>
</protein>
<dbReference type="PROSITE" id="PS00622">
    <property type="entry name" value="HTH_LUXR_1"/>
    <property type="match status" value="1"/>
</dbReference>
<dbReference type="InterPro" id="IPR016032">
    <property type="entry name" value="Sig_transdc_resp-reg_C-effctor"/>
</dbReference>
<dbReference type="InterPro" id="IPR059106">
    <property type="entry name" value="WHD_MalT"/>
</dbReference>
<organism evidence="6 7">
    <name type="scientific">Bradyrhizobium uaiense</name>
    <dbReference type="NCBI Taxonomy" id="2594946"/>
    <lineage>
        <taxon>Bacteria</taxon>
        <taxon>Pseudomonadati</taxon>
        <taxon>Pseudomonadota</taxon>
        <taxon>Alphaproteobacteria</taxon>
        <taxon>Hyphomicrobiales</taxon>
        <taxon>Nitrobacteraceae</taxon>
        <taxon>Bradyrhizobium</taxon>
    </lineage>
</organism>
<dbReference type="InterPro" id="IPR000792">
    <property type="entry name" value="Tscrpt_reg_LuxR_C"/>
</dbReference>
<dbReference type="InterPro" id="IPR036388">
    <property type="entry name" value="WH-like_DNA-bd_sf"/>
</dbReference>
<dbReference type="GO" id="GO:0003677">
    <property type="term" value="F:DNA binding"/>
    <property type="evidence" value="ECO:0007669"/>
    <property type="project" value="UniProtKB-KW"/>
</dbReference>
<gene>
    <name evidence="6" type="ORF">FNJ47_35940</name>
</gene>
<dbReference type="SUPFAM" id="SSF46894">
    <property type="entry name" value="C-terminal effector domain of the bipartite response regulators"/>
    <property type="match status" value="1"/>
</dbReference>
<dbReference type="PANTHER" id="PTHR44688:SF16">
    <property type="entry name" value="DNA-BINDING TRANSCRIPTIONAL ACTIVATOR DEVR_DOSR"/>
    <property type="match status" value="1"/>
</dbReference>
<dbReference type="EMBL" id="VKHP01000212">
    <property type="protein sequence ID" value="NEV01042.1"/>
    <property type="molecule type" value="Genomic_DNA"/>
</dbReference>
<dbReference type="InterPro" id="IPR011990">
    <property type="entry name" value="TPR-like_helical_dom_sf"/>
</dbReference>
<dbReference type="CDD" id="cd06170">
    <property type="entry name" value="LuxR_C_like"/>
    <property type="match status" value="1"/>
</dbReference>
<keyword evidence="2" id="KW-0238">DNA-binding</keyword>
<dbReference type="Gene3D" id="3.40.50.300">
    <property type="entry name" value="P-loop containing nucleotide triphosphate hydrolases"/>
    <property type="match status" value="1"/>
</dbReference>
<feature type="region of interest" description="Disordered" evidence="4">
    <location>
        <begin position="812"/>
        <end position="832"/>
    </location>
</feature>
<dbReference type="InterPro" id="IPR027417">
    <property type="entry name" value="P-loop_NTPase"/>
</dbReference>
<evidence type="ECO:0000313" key="6">
    <source>
        <dbReference type="EMBL" id="NEV01042.1"/>
    </source>
</evidence>
<dbReference type="Pfam" id="PF25873">
    <property type="entry name" value="WHD_MalT"/>
    <property type="match status" value="1"/>
</dbReference>
<evidence type="ECO:0000256" key="3">
    <source>
        <dbReference type="ARBA" id="ARBA00023163"/>
    </source>
</evidence>
<evidence type="ECO:0000256" key="2">
    <source>
        <dbReference type="ARBA" id="ARBA00023125"/>
    </source>
</evidence>
<dbReference type="Gene3D" id="1.10.10.10">
    <property type="entry name" value="Winged helix-like DNA-binding domain superfamily/Winged helix DNA-binding domain"/>
    <property type="match status" value="1"/>
</dbReference>
<dbReference type="PRINTS" id="PR00038">
    <property type="entry name" value="HTHLUXR"/>
</dbReference>
<dbReference type="AlphaFoldDB" id="A0A6P1BU25"/>
<comment type="caution">
    <text evidence="6">The sequence shown here is derived from an EMBL/GenBank/DDBJ whole genome shotgun (WGS) entry which is preliminary data.</text>
</comment>
<keyword evidence="1" id="KW-0805">Transcription regulation</keyword>
<evidence type="ECO:0000259" key="5">
    <source>
        <dbReference type="PROSITE" id="PS50043"/>
    </source>
</evidence>
<name>A0A6P1BU25_9BRAD</name>
<evidence type="ECO:0000256" key="4">
    <source>
        <dbReference type="SAM" id="MobiDB-lite"/>
    </source>
</evidence>
<evidence type="ECO:0000313" key="7">
    <source>
        <dbReference type="Proteomes" id="UP000468531"/>
    </source>
</evidence>
<dbReference type="SMART" id="SM00421">
    <property type="entry name" value="HTH_LUXR"/>
    <property type="match status" value="1"/>
</dbReference>
<proteinExistence type="predicted"/>
<keyword evidence="7" id="KW-1185">Reference proteome</keyword>
<dbReference type="SUPFAM" id="SSF52540">
    <property type="entry name" value="P-loop containing nucleoside triphosphate hydrolases"/>
    <property type="match status" value="1"/>
</dbReference>
<dbReference type="Pfam" id="PF00196">
    <property type="entry name" value="GerE"/>
    <property type="match status" value="1"/>
</dbReference>
<dbReference type="Gene3D" id="1.25.40.10">
    <property type="entry name" value="Tetratricopeptide repeat domain"/>
    <property type="match status" value="1"/>
</dbReference>
<dbReference type="GO" id="GO:0006355">
    <property type="term" value="P:regulation of DNA-templated transcription"/>
    <property type="evidence" value="ECO:0007669"/>
    <property type="project" value="InterPro"/>
</dbReference>
<reference evidence="6 7" key="1">
    <citation type="journal article" date="2020" name="Arch. Microbiol.">
        <title>Bradyrhizobium uaiense sp. nov., a new highly efficient cowpea symbiont.</title>
        <authorList>
            <person name="Cabral Michel D."/>
            <person name="Azarias Guimaraes A."/>
            <person name="Martins da Costa E."/>
            <person name="Soares de Carvalho T."/>
            <person name="Balsanelli E."/>
            <person name="Willems A."/>
            <person name="Maltempi de Souza E."/>
            <person name="de Souza Moreira F.M."/>
        </authorList>
    </citation>
    <scope>NUCLEOTIDE SEQUENCE [LARGE SCALE GENOMIC DNA]</scope>
    <source>
        <strain evidence="6 7">UFLA 03-164</strain>
    </source>
</reference>
<dbReference type="RefSeq" id="WP_163160577.1">
    <property type="nucleotide sequence ID" value="NZ_VKHP01000212.1"/>
</dbReference>
<evidence type="ECO:0000256" key="1">
    <source>
        <dbReference type="ARBA" id="ARBA00023015"/>
    </source>
</evidence>
<dbReference type="PROSITE" id="PS50043">
    <property type="entry name" value="HTH_LUXR_2"/>
    <property type="match status" value="1"/>
</dbReference>